<feature type="binding site" evidence="5">
    <location>
        <position position="313"/>
    </location>
    <ligand>
        <name>substrate</name>
    </ligand>
</feature>
<dbReference type="EMBL" id="LJTC01000016">
    <property type="protein sequence ID" value="KPM79652.1"/>
    <property type="molecule type" value="Genomic_DNA"/>
</dbReference>
<dbReference type="PRINTS" id="PR00149">
    <property type="entry name" value="FUMRATELYASE"/>
</dbReference>
<dbReference type="PROSITE" id="PS00163">
    <property type="entry name" value="FUMARATE_LYASES"/>
    <property type="match status" value="1"/>
</dbReference>
<feature type="binding site" evidence="5">
    <location>
        <begin position="318"/>
        <end position="320"/>
    </location>
    <ligand>
        <name>substrate</name>
    </ligand>
</feature>
<feature type="domain" description="Fumarate lyase N-terminal" evidence="6">
    <location>
        <begin position="12"/>
        <end position="336"/>
    </location>
</feature>
<feature type="domain" description="Fumarase C C-terminal" evidence="7">
    <location>
        <begin position="402"/>
        <end position="455"/>
    </location>
</feature>
<dbReference type="Pfam" id="PF00206">
    <property type="entry name" value="Lyase_1"/>
    <property type="match status" value="1"/>
</dbReference>
<feature type="binding site" evidence="5">
    <location>
        <begin position="133"/>
        <end position="135"/>
    </location>
    <ligand>
        <name>substrate</name>
    </ligand>
</feature>
<organism evidence="8 9">
    <name type="scientific">Pseudoalteromonas lipolytica</name>
    <dbReference type="NCBI Taxonomy" id="570156"/>
    <lineage>
        <taxon>Bacteria</taxon>
        <taxon>Pseudomonadati</taxon>
        <taxon>Pseudomonadota</taxon>
        <taxon>Gammaproteobacteria</taxon>
        <taxon>Alteromonadales</taxon>
        <taxon>Pseudoalteromonadaceae</taxon>
        <taxon>Pseudoalteromonas</taxon>
    </lineage>
</organism>
<dbReference type="FunFam" id="1.10.40.30:FF:000002">
    <property type="entry name" value="Fumarate hydratase class II"/>
    <property type="match status" value="1"/>
</dbReference>
<dbReference type="InterPro" id="IPR005677">
    <property type="entry name" value="Fum_hydII"/>
</dbReference>
<dbReference type="GO" id="GO:0004333">
    <property type="term" value="F:fumarate hydratase activity"/>
    <property type="evidence" value="ECO:0007669"/>
    <property type="project" value="UniProtKB-UniRule"/>
</dbReference>
<keyword evidence="4 5" id="KW-0456">Lyase</keyword>
<keyword evidence="3 5" id="KW-0816">Tricarboxylic acid cycle</keyword>
<evidence type="ECO:0000259" key="6">
    <source>
        <dbReference type="Pfam" id="PF00206"/>
    </source>
</evidence>
<dbReference type="SUPFAM" id="SSF48557">
    <property type="entry name" value="L-aspartase-like"/>
    <property type="match status" value="1"/>
</dbReference>
<feature type="binding site" evidence="5">
    <location>
        <position position="181"/>
    </location>
    <ligand>
        <name>substrate</name>
    </ligand>
</feature>
<evidence type="ECO:0000256" key="4">
    <source>
        <dbReference type="ARBA" id="ARBA00023239"/>
    </source>
</evidence>
<comment type="similarity">
    <text evidence="1 5">Belongs to the class-II fumarase/aspartase family. Fumarase subfamily.</text>
</comment>
<dbReference type="EC" id="4.2.1.2" evidence="5"/>
<gene>
    <name evidence="8" type="primary">aspA</name>
    <name evidence="5" type="synonym">fumC</name>
    <name evidence="8" type="ORF">AOG27_19195</name>
</gene>
<dbReference type="InterPro" id="IPR008948">
    <property type="entry name" value="L-Aspartase-like"/>
</dbReference>
<evidence type="ECO:0000313" key="8">
    <source>
        <dbReference type="EMBL" id="KPM79652.1"/>
    </source>
</evidence>
<dbReference type="FunFam" id="1.10.275.10:FF:000001">
    <property type="entry name" value="Fumarate hydratase, mitochondrial"/>
    <property type="match status" value="1"/>
</dbReference>
<reference evidence="8 9" key="1">
    <citation type="submission" date="2015-09" db="EMBL/GenBank/DDBJ databases">
        <title>Draft Genome Sequence of Pseudoalteromonas lipolytica UCD-48B.</title>
        <authorList>
            <person name="Krusor M."/>
            <person name="Coil D.A."/>
            <person name="Lang J.M."/>
            <person name="Eisen J.A."/>
            <person name="Alexiev A."/>
        </authorList>
    </citation>
    <scope>NUCLEOTIDE SEQUENCE [LARGE SCALE GENOMIC DNA]</scope>
    <source>
        <strain evidence="8 9">UCD-48B</strain>
    </source>
</reference>
<dbReference type="InterPro" id="IPR018951">
    <property type="entry name" value="Fumarase_C_C"/>
</dbReference>
<feature type="binding site" description="in site B" evidence="5">
    <location>
        <begin position="123"/>
        <end position="126"/>
    </location>
    <ligand>
        <name>substrate</name>
    </ligand>
</feature>
<comment type="catalytic activity">
    <reaction evidence="5">
        <text>(S)-malate = fumarate + H2O</text>
        <dbReference type="Rhea" id="RHEA:12460"/>
        <dbReference type="ChEBI" id="CHEBI:15377"/>
        <dbReference type="ChEBI" id="CHEBI:15589"/>
        <dbReference type="ChEBI" id="CHEBI:29806"/>
        <dbReference type="EC" id="4.2.1.2"/>
    </reaction>
</comment>
<sequence length="458" mass="48529">MSQFRTESDSMGELQVPANALYQAQTQRAINNFQISGLAMPKQFITALAYIKQAAAQSNAALGHLSQGKAKAIEQASQEVIDGKHFSEFPVDVFQTGSGTSSNMNANEVIATLASQFAGETIHPNDDVNMGQSSNDVIPTAIAVSSAINIIYELFPKLDKLSQSLQIKQAEVGHIVKTGRTHLMDAMPVSFAQTLAAWQLQVDHAMTGIRQALERVCELAQGGTAVGTGINADPAFAGEFCQHLSENVGIRFSPSKNFFYNIGSQDAIVALSGQLKVLAVAQMKIANDLRWMNSGPLAGLGEIELEALQPGSSIMPGKVNPVIPEAAAMVSAQVIGNDATITVAGQAGNFELNVMLPVIALNILQSIELLANSSEALADKAIASFKVNQSNVDKALAKNPILVTALNPVIGYSKAAKIAKLAYQEGRPIIDVAAEHTDISREELSELLNPAKLTQGGL</sequence>
<dbReference type="AlphaFoldDB" id="A0A0P7E288"/>
<feature type="binding site" evidence="5">
    <location>
        <begin position="98"/>
        <end position="100"/>
    </location>
    <ligand>
        <name>substrate</name>
    </ligand>
</feature>
<keyword evidence="2 5" id="KW-0963">Cytoplasm</keyword>
<feature type="site" description="Important for catalytic activity" evidence="5">
    <location>
        <position position="325"/>
    </location>
</feature>
<evidence type="ECO:0000313" key="9">
    <source>
        <dbReference type="Proteomes" id="UP000050378"/>
    </source>
</evidence>
<dbReference type="RefSeq" id="WP_054554608.1">
    <property type="nucleotide sequence ID" value="NZ_LJTC01000016.1"/>
</dbReference>
<dbReference type="OrthoDB" id="9802809at2"/>
<dbReference type="PANTHER" id="PTHR11444">
    <property type="entry name" value="ASPARTATEAMMONIA/ARGININOSUCCINATE/ADENYLOSUCCINATE LYASE"/>
    <property type="match status" value="1"/>
</dbReference>
<dbReference type="PANTHER" id="PTHR11444:SF22">
    <property type="entry name" value="FUMARATE HYDRATASE CLASS II"/>
    <property type="match status" value="1"/>
</dbReference>
<dbReference type="STRING" id="570156.AOG27_19195"/>
<dbReference type="HAMAP" id="MF_00743">
    <property type="entry name" value="FumaraseC"/>
    <property type="match status" value="1"/>
</dbReference>
<dbReference type="GO" id="GO:0006106">
    <property type="term" value="P:fumarate metabolic process"/>
    <property type="evidence" value="ECO:0007669"/>
    <property type="project" value="InterPro"/>
</dbReference>
<comment type="subunit">
    <text evidence="5">Homotetramer.</text>
</comment>
<comment type="miscellaneous">
    <text evidence="5">There are 2 substrate-binding sites: the catalytic A site, and the non-catalytic B site that may play a role in the transfer of substrate or product between the active site and the solvent. Alternatively, the B site may bind allosteric effectors.</text>
</comment>
<dbReference type="UniPathway" id="UPA00223">
    <property type="reaction ID" value="UER01007"/>
</dbReference>
<comment type="caution">
    <text evidence="8">The sequence shown here is derived from an EMBL/GenBank/DDBJ whole genome shotgun (WGS) entry which is preliminary data.</text>
</comment>
<dbReference type="InterPro" id="IPR024083">
    <property type="entry name" value="Fumarase/histidase_N"/>
</dbReference>
<dbReference type="FunFam" id="1.20.200.10:FF:000001">
    <property type="entry name" value="Fumarate hydratase, mitochondrial"/>
    <property type="match status" value="1"/>
</dbReference>
<name>A0A0P7E288_9GAMM</name>
<evidence type="ECO:0000256" key="3">
    <source>
        <dbReference type="ARBA" id="ARBA00022532"/>
    </source>
</evidence>
<evidence type="ECO:0000259" key="7">
    <source>
        <dbReference type="Pfam" id="PF10415"/>
    </source>
</evidence>
<dbReference type="GO" id="GO:0005737">
    <property type="term" value="C:cytoplasm"/>
    <property type="evidence" value="ECO:0007669"/>
    <property type="project" value="UniProtKB-SubCell"/>
</dbReference>
<evidence type="ECO:0000256" key="5">
    <source>
        <dbReference type="HAMAP-Rule" id="MF_00743"/>
    </source>
</evidence>
<proteinExistence type="inferred from homology"/>
<dbReference type="Gene3D" id="1.20.200.10">
    <property type="entry name" value="Fumarase/aspartase (Central domain)"/>
    <property type="match status" value="1"/>
</dbReference>
<accession>A0A0P7E288</accession>
<dbReference type="Pfam" id="PF10415">
    <property type="entry name" value="FumaraseC_C"/>
    <property type="match status" value="1"/>
</dbReference>
<dbReference type="PATRIC" id="fig|570156.3.peg.1765"/>
<comment type="pathway">
    <text evidence="5">Carbohydrate metabolism; tricarboxylic acid cycle; (S)-malate from fumarate: step 1/1.</text>
</comment>
<comment type="subcellular location">
    <subcellularLocation>
        <location evidence="5">Cytoplasm</location>
    </subcellularLocation>
</comment>
<dbReference type="GO" id="GO:0006099">
    <property type="term" value="P:tricarboxylic acid cycle"/>
    <property type="evidence" value="ECO:0007669"/>
    <property type="project" value="UniProtKB-UniRule"/>
</dbReference>
<dbReference type="Gene3D" id="1.10.40.30">
    <property type="entry name" value="Fumarase/aspartase (C-terminal domain)"/>
    <property type="match status" value="1"/>
</dbReference>
<dbReference type="InterPro" id="IPR020557">
    <property type="entry name" value="Fumarate_lyase_CS"/>
</dbReference>
<feature type="active site" description="Proton donor/acceptor" evidence="5">
    <location>
        <position position="182"/>
    </location>
</feature>
<dbReference type="InterPro" id="IPR022761">
    <property type="entry name" value="Fumarate_lyase_N"/>
</dbReference>
<dbReference type="Gene3D" id="1.10.275.10">
    <property type="entry name" value="Fumarase/aspartase (N-terminal domain)"/>
    <property type="match status" value="1"/>
</dbReference>
<dbReference type="CDD" id="cd01362">
    <property type="entry name" value="Fumarase_classII"/>
    <property type="match status" value="1"/>
</dbReference>
<evidence type="ECO:0000256" key="1">
    <source>
        <dbReference type="ARBA" id="ARBA00009084"/>
    </source>
</evidence>
<dbReference type="InterPro" id="IPR000362">
    <property type="entry name" value="Fumarate_lyase_fam"/>
</dbReference>
<protein>
    <recommendedName>
        <fullName evidence="5">Fumarate hydratase class II</fullName>
        <shortName evidence="5">Fumarase C</shortName>
        <ecNumber evidence="5">4.2.1.2</ecNumber>
    </recommendedName>
    <alternativeName>
        <fullName evidence="5">Aerobic fumarase</fullName>
    </alternativeName>
    <alternativeName>
        <fullName evidence="5">Iron-independent fumarase</fullName>
    </alternativeName>
</protein>
<feature type="active site" evidence="5">
    <location>
        <position position="312"/>
    </location>
</feature>
<dbReference type="Proteomes" id="UP000050378">
    <property type="component" value="Unassembled WGS sequence"/>
</dbReference>
<comment type="function">
    <text evidence="5">Involved in the TCA cycle. Catalyzes the stereospecific interconversion of fumarate to L-malate.</text>
</comment>
<evidence type="ECO:0000256" key="2">
    <source>
        <dbReference type="ARBA" id="ARBA00022490"/>
    </source>
</evidence>